<organism evidence="1 2">
    <name type="scientific">Orrella marina</name>
    <dbReference type="NCBI Taxonomy" id="2163011"/>
    <lineage>
        <taxon>Bacteria</taxon>
        <taxon>Pseudomonadati</taxon>
        <taxon>Pseudomonadota</taxon>
        <taxon>Betaproteobacteria</taxon>
        <taxon>Burkholderiales</taxon>
        <taxon>Alcaligenaceae</taxon>
        <taxon>Orrella</taxon>
    </lineage>
</organism>
<protein>
    <recommendedName>
        <fullName evidence="3">NRDE family protein</fullName>
    </recommendedName>
</protein>
<dbReference type="PANTHER" id="PTHR17985:SF8">
    <property type="entry name" value="TRANSPORT AND GOLGI ORGANIZATION PROTEIN 2 HOMOLOG"/>
    <property type="match status" value="1"/>
</dbReference>
<evidence type="ECO:0008006" key="3">
    <source>
        <dbReference type="Google" id="ProtNLM"/>
    </source>
</evidence>
<proteinExistence type="predicted"/>
<dbReference type="EMBL" id="CP028901">
    <property type="protein sequence ID" value="AWB35648.1"/>
    <property type="molecule type" value="Genomic_DNA"/>
</dbReference>
<gene>
    <name evidence="1" type="ORF">DBV39_05250</name>
</gene>
<evidence type="ECO:0000313" key="1">
    <source>
        <dbReference type="EMBL" id="AWB35648.1"/>
    </source>
</evidence>
<accession>A0A2R4XPG0</accession>
<dbReference type="Proteomes" id="UP000244571">
    <property type="component" value="Chromosome"/>
</dbReference>
<dbReference type="KEGG" id="boz:DBV39_05250"/>
<reference evidence="1 2" key="1">
    <citation type="submission" date="2018-04" db="EMBL/GenBank/DDBJ databases">
        <title>Bordetella sp. HZ20 isolated from seawater.</title>
        <authorList>
            <person name="Sun C."/>
        </authorList>
    </citation>
    <scope>NUCLEOTIDE SEQUENCE [LARGE SCALE GENOMIC DNA]</scope>
    <source>
        <strain evidence="1 2">HZ20</strain>
    </source>
</reference>
<dbReference type="InterPro" id="IPR008551">
    <property type="entry name" value="TANGO2"/>
</dbReference>
<dbReference type="PANTHER" id="PTHR17985">
    <property type="entry name" value="SER/THR-RICH PROTEIN T10 IN DGCR REGION"/>
    <property type="match status" value="1"/>
</dbReference>
<name>A0A2R4XPG0_9BURK</name>
<evidence type="ECO:0000313" key="2">
    <source>
        <dbReference type="Proteomes" id="UP000244571"/>
    </source>
</evidence>
<sequence>MDWNWVVVANRDEVHDRPSTDMQPWDDDPQILAGRDLKAGGSWLGVHTDGRFALLTNYREPGKQRADAPSRGFLVEQFLRQSVTPETYLDALNPISQQYNGFNLLIGRDGDWWHASNRLPGWKQLIGWQETSRSPSASDPVVSAYGLSNALFDTPWPKVIRTREAVYQRLLDGRISLDVLADAMRDCEPAPDVELPRTGLALDRERLLSSPFILSPEYGTRCTTVVMQKRDGSILAQETTYFPDGRTKNRSGWCTQGDTWSRIEV</sequence>
<keyword evidence="2" id="KW-1185">Reference proteome</keyword>
<dbReference type="Pfam" id="PF05742">
    <property type="entry name" value="TANGO2"/>
    <property type="match status" value="1"/>
</dbReference>
<dbReference type="AlphaFoldDB" id="A0A2R4XPG0"/>
<dbReference type="OrthoDB" id="4380123at2"/>